<gene>
    <name evidence="2" type="primary">ORF68877</name>
</gene>
<protein>
    <submittedName>
        <fullName evidence="2">Uncharacterized protein</fullName>
    </submittedName>
</protein>
<reference evidence="2" key="1">
    <citation type="submission" date="2014-12" db="EMBL/GenBank/DDBJ databases">
        <title>Insight into the proteome of Arion vulgaris.</title>
        <authorList>
            <person name="Aradska J."/>
            <person name="Bulat T."/>
            <person name="Smidak R."/>
            <person name="Sarate P."/>
            <person name="Gangsoo J."/>
            <person name="Sialana F."/>
            <person name="Bilban M."/>
            <person name="Lubec G."/>
        </authorList>
    </citation>
    <scope>NUCLEOTIDE SEQUENCE</scope>
    <source>
        <tissue evidence="2">Skin</tissue>
    </source>
</reference>
<organism evidence="2">
    <name type="scientific">Arion vulgaris</name>
    <dbReference type="NCBI Taxonomy" id="1028688"/>
    <lineage>
        <taxon>Eukaryota</taxon>
        <taxon>Metazoa</taxon>
        <taxon>Spiralia</taxon>
        <taxon>Lophotrochozoa</taxon>
        <taxon>Mollusca</taxon>
        <taxon>Gastropoda</taxon>
        <taxon>Heterobranchia</taxon>
        <taxon>Euthyneura</taxon>
        <taxon>Panpulmonata</taxon>
        <taxon>Eupulmonata</taxon>
        <taxon>Stylommatophora</taxon>
        <taxon>Helicina</taxon>
        <taxon>Arionoidea</taxon>
        <taxon>Arionidae</taxon>
        <taxon>Arion</taxon>
    </lineage>
</organism>
<feature type="region of interest" description="Disordered" evidence="1">
    <location>
        <begin position="162"/>
        <end position="181"/>
    </location>
</feature>
<feature type="compositionally biased region" description="Basic and acidic residues" evidence="1">
    <location>
        <begin position="39"/>
        <end position="53"/>
    </location>
</feature>
<evidence type="ECO:0000313" key="2">
    <source>
        <dbReference type="EMBL" id="CEK69094.1"/>
    </source>
</evidence>
<evidence type="ECO:0000256" key="1">
    <source>
        <dbReference type="SAM" id="MobiDB-lite"/>
    </source>
</evidence>
<accession>A0A0B6ZKE6</accession>
<dbReference type="EMBL" id="HACG01022229">
    <property type="protein sequence ID" value="CEK69094.1"/>
    <property type="molecule type" value="Transcribed_RNA"/>
</dbReference>
<feature type="compositionally biased region" description="Basic and acidic residues" evidence="1">
    <location>
        <begin position="62"/>
        <end position="90"/>
    </location>
</feature>
<sequence>MLVFLFSYKSKMKSMSKQDTEKQKKYGAPKQQRHQSPSPDKEFKPSDEGDKKYSNTKPHRTKSQEKTKKGKENLSKVTTTEHSKKDLNKTKDKKSKTSKSKVSGKYSTTNKTNVYAVDQTQEMVNLSGAPHQMDTDDTLTRESTFSQTTLGLRPTMLQDEPLTMKNQPYNGVSGTQTTANQRLRPEKETWDPIIMEYNPQLELVKLRAGQDELASPTRQSRNIGIMCEQWKSNGRHFQLKASQLCDKIIQELHTEIIKYFEQDRGTLVLDVVSDGSSILVVNICMMQTQVKCLQQEIADDSLLNKMQDMFFSKVNISEFDIRGVNLRIVLDQPELNNVLSELS</sequence>
<feature type="compositionally biased region" description="Polar residues" evidence="1">
    <location>
        <begin position="164"/>
        <end position="181"/>
    </location>
</feature>
<dbReference type="AlphaFoldDB" id="A0A0B6ZKE6"/>
<feature type="region of interest" description="Disordered" evidence="1">
    <location>
        <begin position="1"/>
        <end position="106"/>
    </location>
</feature>
<proteinExistence type="predicted"/>
<name>A0A0B6ZKE6_9EUPU</name>